<dbReference type="PANTHER" id="PTHR42760:SF40">
    <property type="entry name" value="3-OXOACYL-[ACYL-CARRIER-PROTEIN] REDUCTASE, CHLOROPLASTIC"/>
    <property type="match status" value="1"/>
</dbReference>
<dbReference type="SUPFAM" id="SSF51735">
    <property type="entry name" value="NAD(P)-binding Rossmann-fold domains"/>
    <property type="match status" value="1"/>
</dbReference>
<dbReference type="InterPro" id="IPR020904">
    <property type="entry name" value="Sc_DH/Rdtase_CS"/>
</dbReference>
<evidence type="ECO:0000313" key="2">
    <source>
        <dbReference type="EMBL" id="GAA1748457.1"/>
    </source>
</evidence>
<organism evidence="2 3">
    <name type="scientific">Aeromicrobium alkaliterrae</name>
    <dbReference type="NCBI Taxonomy" id="302168"/>
    <lineage>
        <taxon>Bacteria</taxon>
        <taxon>Bacillati</taxon>
        <taxon>Actinomycetota</taxon>
        <taxon>Actinomycetes</taxon>
        <taxon>Propionibacteriales</taxon>
        <taxon>Nocardioidaceae</taxon>
        <taxon>Aeromicrobium</taxon>
    </lineage>
</organism>
<dbReference type="PROSITE" id="PS00061">
    <property type="entry name" value="ADH_SHORT"/>
    <property type="match status" value="1"/>
</dbReference>
<dbReference type="EMBL" id="BAAAME010000005">
    <property type="protein sequence ID" value="GAA1748457.1"/>
    <property type="molecule type" value="Genomic_DNA"/>
</dbReference>
<dbReference type="InterPro" id="IPR002347">
    <property type="entry name" value="SDR_fam"/>
</dbReference>
<dbReference type="RefSeq" id="WP_344203172.1">
    <property type="nucleotide sequence ID" value="NZ_BAAAME010000005.1"/>
</dbReference>
<comment type="similarity">
    <text evidence="1">Belongs to the short-chain dehydrogenases/reductases (SDR) family.</text>
</comment>
<dbReference type="PANTHER" id="PTHR42760">
    <property type="entry name" value="SHORT-CHAIN DEHYDROGENASES/REDUCTASES FAMILY MEMBER"/>
    <property type="match status" value="1"/>
</dbReference>
<reference evidence="3" key="1">
    <citation type="journal article" date="2019" name="Int. J. Syst. Evol. Microbiol.">
        <title>The Global Catalogue of Microorganisms (GCM) 10K type strain sequencing project: providing services to taxonomists for standard genome sequencing and annotation.</title>
        <authorList>
            <consortium name="The Broad Institute Genomics Platform"/>
            <consortium name="The Broad Institute Genome Sequencing Center for Infectious Disease"/>
            <person name="Wu L."/>
            <person name="Ma J."/>
        </authorList>
    </citation>
    <scope>NUCLEOTIDE SEQUENCE [LARGE SCALE GENOMIC DNA]</scope>
    <source>
        <strain evidence="3">JCM 13518</strain>
    </source>
</reference>
<gene>
    <name evidence="2" type="ORF">GCM10009710_30660</name>
</gene>
<name>A0ABP4W9K3_9ACTN</name>
<protein>
    <submittedName>
        <fullName evidence="2">SDR family oxidoreductase</fullName>
    </submittedName>
</protein>
<evidence type="ECO:0000256" key="1">
    <source>
        <dbReference type="ARBA" id="ARBA00006484"/>
    </source>
</evidence>
<dbReference type="Pfam" id="PF13561">
    <property type="entry name" value="adh_short_C2"/>
    <property type="match status" value="1"/>
</dbReference>
<comment type="caution">
    <text evidence="2">The sequence shown here is derived from an EMBL/GenBank/DDBJ whole genome shotgun (WGS) entry which is preliminary data.</text>
</comment>
<dbReference type="InterPro" id="IPR036291">
    <property type="entry name" value="NAD(P)-bd_dom_sf"/>
</dbReference>
<dbReference type="PRINTS" id="PR00081">
    <property type="entry name" value="GDHRDH"/>
</dbReference>
<dbReference type="CDD" id="cd05233">
    <property type="entry name" value="SDR_c"/>
    <property type="match status" value="1"/>
</dbReference>
<proteinExistence type="inferred from homology"/>
<dbReference type="Proteomes" id="UP001501057">
    <property type="component" value="Unassembled WGS sequence"/>
</dbReference>
<evidence type="ECO:0000313" key="3">
    <source>
        <dbReference type="Proteomes" id="UP001501057"/>
    </source>
</evidence>
<keyword evidence="3" id="KW-1185">Reference proteome</keyword>
<dbReference type="Gene3D" id="3.40.50.720">
    <property type="entry name" value="NAD(P)-binding Rossmann-like Domain"/>
    <property type="match status" value="1"/>
</dbReference>
<accession>A0ABP4W9K3</accession>
<sequence>MDNQTRVVAVTGGSRGIGEAITRRLAASGYAVLIGYRADQATAETLAAELRSQGNMASAHAVEVTEPDSLEAFLDAADCLGPLSGVVANAAAVRAVGPLATLDPAQVRHDIEVNLLGPLLTCRAAALRLQPNQGSIVLLGSAATTSGSPGTYVHYAAAKAGVSTLTVGLSKELAPSGVRVNCVEPGTIWTDFHLDPDRPAKVAATIPLGRAGHPHEIAGAVAWLLSDDAAYTTGAVLRIAGGL</sequence>